<keyword evidence="3" id="KW-0489">Methyltransferase</keyword>
<dbReference type="GO" id="GO:0032259">
    <property type="term" value="P:methylation"/>
    <property type="evidence" value="ECO:0007669"/>
    <property type="project" value="UniProtKB-KW"/>
</dbReference>
<organism evidence="3 4">
    <name type="scientific">Niallia circulans</name>
    <name type="common">Bacillus circulans</name>
    <dbReference type="NCBI Taxonomy" id="1397"/>
    <lineage>
        <taxon>Bacteria</taxon>
        <taxon>Bacillati</taxon>
        <taxon>Bacillota</taxon>
        <taxon>Bacilli</taxon>
        <taxon>Bacillales</taxon>
        <taxon>Bacillaceae</taxon>
        <taxon>Niallia</taxon>
    </lineage>
</organism>
<dbReference type="Proteomes" id="UP000036045">
    <property type="component" value="Unassembled WGS sequence"/>
</dbReference>
<dbReference type="Gene3D" id="3.40.50.150">
    <property type="entry name" value="Vaccinia Virus protein VP39"/>
    <property type="match status" value="1"/>
</dbReference>
<dbReference type="AlphaFoldDB" id="A0A0J1IN05"/>
<name>A0A0J1IN05_NIACI</name>
<evidence type="ECO:0000313" key="4">
    <source>
        <dbReference type="Proteomes" id="UP000036045"/>
    </source>
</evidence>
<dbReference type="RefSeq" id="WP_047941321.1">
    <property type="nucleotide sequence ID" value="NZ_CP053989.1"/>
</dbReference>
<dbReference type="InterPro" id="IPR029063">
    <property type="entry name" value="SAM-dependent_MTases_sf"/>
</dbReference>
<protein>
    <submittedName>
        <fullName evidence="3">Methyltransferase</fullName>
    </submittedName>
</protein>
<dbReference type="CDD" id="cd02440">
    <property type="entry name" value="AdoMet_MTases"/>
    <property type="match status" value="1"/>
</dbReference>
<dbReference type="OrthoDB" id="9811589at2"/>
<dbReference type="SUPFAM" id="SSF53335">
    <property type="entry name" value="S-adenosyl-L-methionine-dependent methyltransferases"/>
    <property type="match status" value="1"/>
</dbReference>
<reference evidence="3 4" key="1">
    <citation type="submission" date="2015-05" db="EMBL/GenBank/DDBJ databases">
        <title>Whole genome sequence and identification of bacterial endophytes from Costus igneus.</title>
        <authorList>
            <person name="Lee Y.P."/>
            <person name="Gan H.M."/>
            <person name="Eng W."/>
            <person name="Wheatley M.S."/>
            <person name="Caraballo A."/>
            <person name="Polter S."/>
            <person name="Savka M.A."/>
            <person name="Hudson A.O."/>
        </authorList>
    </citation>
    <scope>NUCLEOTIDE SEQUENCE [LARGE SCALE GENOMIC DNA]</scope>
    <source>
        <strain evidence="3 4">RIT379</strain>
    </source>
</reference>
<dbReference type="InterPro" id="IPR041698">
    <property type="entry name" value="Methyltransf_25"/>
</dbReference>
<dbReference type="GO" id="GO:0008168">
    <property type="term" value="F:methyltransferase activity"/>
    <property type="evidence" value="ECO:0007669"/>
    <property type="project" value="UniProtKB-KW"/>
</dbReference>
<proteinExistence type="predicted"/>
<sequence length="248" mass="28960">MSYEQFAYLYDRLMNDVPYEKWIQLIKKAADDYKVNGANLLDLACGTGELSIRLAQTGYNVTGVDLSEDMLSVAQAKTMEAGESVFYIEQDMSQLEGLPVFDLICICCDSINYLRTEEEVINTFKSVYAHLDEKGLFIFDVHSLYKMNQLFINQTYTVNDEDLSLIWQCYEGEYPNSVEHDLSFFELDEASGLYRRYDELHFQRTYSVEQYSKWLEQTGFTLLKVTADFSQDTLDEKAERIFFYCKKK</sequence>
<dbReference type="EMBL" id="LDPH01000004">
    <property type="protein sequence ID" value="KLV27344.1"/>
    <property type="molecule type" value="Genomic_DNA"/>
</dbReference>
<keyword evidence="1 3" id="KW-0808">Transferase</keyword>
<evidence type="ECO:0000313" key="3">
    <source>
        <dbReference type="EMBL" id="KLV27344.1"/>
    </source>
</evidence>
<dbReference type="PANTHER" id="PTHR43861">
    <property type="entry name" value="TRANS-ACONITATE 2-METHYLTRANSFERASE-RELATED"/>
    <property type="match status" value="1"/>
</dbReference>
<evidence type="ECO:0000256" key="1">
    <source>
        <dbReference type="ARBA" id="ARBA00022679"/>
    </source>
</evidence>
<dbReference type="Pfam" id="PF13649">
    <property type="entry name" value="Methyltransf_25"/>
    <property type="match status" value="1"/>
</dbReference>
<dbReference type="Gene3D" id="2.20.25.110">
    <property type="entry name" value="S-adenosyl-L-methionine-dependent methyltransferases"/>
    <property type="match status" value="1"/>
</dbReference>
<dbReference type="GeneID" id="56350487"/>
<evidence type="ECO:0000259" key="2">
    <source>
        <dbReference type="Pfam" id="PF13649"/>
    </source>
</evidence>
<feature type="domain" description="Methyltransferase" evidence="2">
    <location>
        <begin position="41"/>
        <end position="135"/>
    </location>
</feature>
<accession>A0A0J1IN05</accession>
<comment type="caution">
    <text evidence="3">The sequence shown here is derived from an EMBL/GenBank/DDBJ whole genome shotgun (WGS) entry which is preliminary data.</text>
</comment>
<keyword evidence="4" id="KW-1185">Reference proteome</keyword>
<dbReference type="PATRIC" id="fig|1397.4.peg.4192"/>
<gene>
    <name evidence="3" type="ORF">ABW02_07505</name>
</gene>